<reference evidence="9 10" key="1">
    <citation type="journal article" date="2010" name="Science">
        <title>Genomic analysis of organismal complexity in the multicellular green alga Volvox carteri.</title>
        <authorList>
            <person name="Prochnik S.E."/>
            <person name="Umen J."/>
            <person name="Nedelcu A.M."/>
            <person name="Hallmann A."/>
            <person name="Miller S.M."/>
            <person name="Nishii I."/>
            <person name="Ferris P."/>
            <person name="Kuo A."/>
            <person name="Mitros T."/>
            <person name="Fritz-Laylin L.K."/>
            <person name="Hellsten U."/>
            <person name="Chapman J."/>
            <person name="Simakov O."/>
            <person name="Rensing S.A."/>
            <person name="Terry A."/>
            <person name="Pangilinan J."/>
            <person name="Kapitonov V."/>
            <person name="Jurka J."/>
            <person name="Salamov A."/>
            <person name="Shapiro H."/>
            <person name="Schmutz J."/>
            <person name="Grimwood J."/>
            <person name="Lindquist E."/>
            <person name="Lucas S."/>
            <person name="Grigoriev I.V."/>
            <person name="Schmitt R."/>
            <person name="Kirk D."/>
            <person name="Rokhsar D.S."/>
        </authorList>
    </citation>
    <scope>NUCLEOTIDE SEQUENCE [LARGE SCALE GENOMIC DNA]</scope>
    <source>
        <strain evidence="10">f. Nagariensis / Eve</strain>
    </source>
</reference>
<keyword evidence="3 8" id="KW-0812">Transmembrane</keyword>
<dbReference type="OrthoDB" id="4829at2759"/>
<accession>D8TVN7</accession>
<dbReference type="GeneID" id="9619755"/>
<dbReference type="InterPro" id="IPR000292">
    <property type="entry name" value="For/NO2_transpt"/>
</dbReference>
<evidence type="ECO:0000256" key="2">
    <source>
        <dbReference type="ARBA" id="ARBA00022448"/>
    </source>
</evidence>
<protein>
    <recommendedName>
        <fullName evidence="11">Formate/nitrite transporter</fullName>
    </recommendedName>
</protein>
<dbReference type="EMBL" id="GL378339">
    <property type="protein sequence ID" value="EFJ48615.1"/>
    <property type="molecule type" value="Genomic_DNA"/>
</dbReference>
<proteinExistence type="inferred from homology"/>
<evidence type="ECO:0000313" key="10">
    <source>
        <dbReference type="Proteomes" id="UP000001058"/>
    </source>
</evidence>
<dbReference type="PANTHER" id="PTHR30520:SF6">
    <property type="entry name" value="FORMATE_NITRATE FAMILY TRANSPORTER (EUROFUNG)"/>
    <property type="match status" value="1"/>
</dbReference>
<keyword evidence="4 8" id="KW-1133">Transmembrane helix</keyword>
<dbReference type="eggNOG" id="ENOG502SD0H">
    <property type="taxonomic scope" value="Eukaryota"/>
</dbReference>
<dbReference type="KEGG" id="vcn:VOLCADRAFT_74587"/>
<comment type="subcellular location">
    <subcellularLocation>
        <location evidence="1">Membrane</location>
        <topology evidence="1">Multi-pass membrane protein</topology>
    </subcellularLocation>
</comment>
<keyword evidence="5 8" id="KW-0472">Membrane</keyword>
<evidence type="ECO:0000256" key="8">
    <source>
        <dbReference type="SAM" id="Phobius"/>
    </source>
</evidence>
<dbReference type="InterPro" id="IPR023271">
    <property type="entry name" value="Aquaporin-like"/>
</dbReference>
<evidence type="ECO:0000256" key="1">
    <source>
        <dbReference type="ARBA" id="ARBA00004141"/>
    </source>
</evidence>
<evidence type="ECO:0000256" key="3">
    <source>
        <dbReference type="ARBA" id="ARBA00022692"/>
    </source>
</evidence>
<feature type="region of interest" description="Disordered" evidence="7">
    <location>
        <begin position="1"/>
        <end position="23"/>
    </location>
</feature>
<sequence>MTVGNGTGISNGANGDGDDFRSHESGIKVELGGIEAEAQDIQNARIYHDHHFEHGIRVTADEATGPSRKATGMLGMRASANIDANAGVKSIGAVSLGTPMPKWPAGHQSAAFEAVAVKKSFILSPAEIYAECAHHGEEKSKFPWYKIWTLTIIAGCYVGFGYSTCLLIGGNLKQAPGVGNETDYNYGLFKLVYGAVGFPFGFTTIVVCGAELYTSLCAYMTAAWWEGKVGILDVLRMLAISWTGNFIGCALMAGLLKAGEVFDHKDTTLLRQVHDKLSHGWGAVLVKGIFANWLVGIATWMANAAQDLTGKAVGIWLPISAFAMIGFEHCIANMFLFVVAWCQGDYITAKQFIWHNLIPSTLGNYIGGGICLATVYAIAFGSPPRKLGNWIDKKLKRN</sequence>
<evidence type="ECO:0000256" key="5">
    <source>
        <dbReference type="ARBA" id="ARBA00023136"/>
    </source>
</evidence>
<gene>
    <name evidence="9" type="ORF">VOLCADRAFT_74587</name>
</gene>
<evidence type="ECO:0000256" key="7">
    <source>
        <dbReference type="SAM" id="MobiDB-lite"/>
    </source>
</evidence>
<dbReference type="Proteomes" id="UP000001058">
    <property type="component" value="Unassembled WGS sequence"/>
</dbReference>
<dbReference type="Pfam" id="PF01226">
    <property type="entry name" value="Form_Nir_trans"/>
    <property type="match status" value="1"/>
</dbReference>
<feature type="transmembrane region" description="Helical" evidence="8">
    <location>
        <begin position="279"/>
        <end position="301"/>
    </location>
</feature>
<dbReference type="PANTHER" id="PTHR30520">
    <property type="entry name" value="FORMATE TRANSPORTER-RELATED"/>
    <property type="match status" value="1"/>
</dbReference>
<dbReference type="STRING" id="3068.D8TVN7"/>
<feature type="transmembrane region" description="Helical" evidence="8">
    <location>
        <begin position="313"/>
        <end position="341"/>
    </location>
</feature>
<keyword evidence="2" id="KW-0813">Transport</keyword>
<dbReference type="Gene3D" id="1.20.1080.10">
    <property type="entry name" value="Glycerol uptake facilitator protein"/>
    <property type="match status" value="1"/>
</dbReference>
<dbReference type="GO" id="GO:0005886">
    <property type="term" value="C:plasma membrane"/>
    <property type="evidence" value="ECO:0007669"/>
    <property type="project" value="TreeGrafter"/>
</dbReference>
<keyword evidence="10" id="KW-1185">Reference proteome</keyword>
<feature type="transmembrane region" description="Helical" evidence="8">
    <location>
        <begin position="191"/>
        <end position="213"/>
    </location>
</feature>
<dbReference type="GO" id="GO:0015499">
    <property type="term" value="F:formate transmembrane transporter activity"/>
    <property type="evidence" value="ECO:0007669"/>
    <property type="project" value="TreeGrafter"/>
</dbReference>
<feature type="transmembrane region" description="Helical" evidence="8">
    <location>
        <begin position="234"/>
        <end position="259"/>
    </location>
</feature>
<feature type="transmembrane region" description="Helical" evidence="8">
    <location>
        <begin position="361"/>
        <end position="380"/>
    </location>
</feature>
<dbReference type="FunFam" id="1.20.1080.10:FF:000011">
    <property type="entry name" value="Formate family transporter"/>
    <property type="match status" value="1"/>
</dbReference>
<evidence type="ECO:0000256" key="6">
    <source>
        <dbReference type="ARBA" id="ARBA00049660"/>
    </source>
</evidence>
<feature type="transmembrane region" description="Helical" evidence="8">
    <location>
        <begin position="147"/>
        <end position="171"/>
    </location>
</feature>
<comment type="similarity">
    <text evidence="6">Belongs to the FNT transporter (TC 1.A.16) family.</text>
</comment>
<organism evidence="10">
    <name type="scientific">Volvox carteri f. nagariensis</name>
    <dbReference type="NCBI Taxonomy" id="3068"/>
    <lineage>
        <taxon>Eukaryota</taxon>
        <taxon>Viridiplantae</taxon>
        <taxon>Chlorophyta</taxon>
        <taxon>core chlorophytes</taxon>
        <taxon>Chlorophyceae</taxon>
        <taxon>CS clade</taxon>
        <taxon>Chlamydomonadales</taxon>
        <taxon>Volvocaceae</taxon>
        <taxon>Volvox</taxon>
    </lineage>
</organism>
<dbReference type="InParanoid" id="D8TVN7"/>
<dbReference type="AlphaFoldDB" id="D8TVN7"/>
<dbReference type="RefSeq" id="XP_002950414.1">
    <property type="nucleotide sequence ID" value="XM_002950368.1"/>
</dbReference>
<evidence type="ECO:0000313" key="9">
    <source>
        <dbReference type="EMBL" id="EFJ48615.1"/>
    </source>
</evidence>
<evidence type="ECO:0008006" key="11">
    <source>
        <dbReference type="Google" id="ProtNLM"/>
    </source>
</evidence>
<evidence type="ECO:0000256" key="4">
    <source>
        <dbReference type="ARBA" id="ARBA00022989"/>
    </source>
</evidence>
<name>D8TVN7_VOLCA</name>